<dbReference type="Gene3D" id="3.30.565.10">
    <property type="entry name" value="Histidine kinase-like ATPase, C-terminal domain"/>
    <property type="match status" value="1"/>
</dbReference>
<keyword evidence="4" id="KW-1003">Cell membrane</keyword>
<dbReference type="InterPro" id="IPR004358">
    <property type="entry name" value="Sig_transdc_His_kin-like_C"/>
</dbReference>
<protein>
    <recommendedName>
        <fullName evidence="3">histidine kinase</fullName>
        <ecNumber evidence="3">2.7.13.3</ecNumber>
    </recommendedName>
</protein>
<evidence type="ECO:0000256" key="6">
    <source>
        <dbReference type="ARBA" id="ARBA00022679"/>
    </source>
</evidence>
<evidence type="ECO:0000256" key="1">
    <source>
        <dbReference type="ARBA" id="ARBA00000085"/>
    </source>
</evidence>
<dbReference type="GO" id="GO:0007234">
    <property type="term" value="P:osmosensory signaling via phosphorelay pathway"/>
    <property type="evidence" value="ECO:0007669"/>
    <property type="project" value="TreeGrafter"/>
</dbReference>
<dbReference type="PRINTS" id="PR00344">
    <property type="entry name" value="BCTRLSENSOR"/>
</dbReference>
<keyword evidence="7" id="KW-0547">Nucleotide-binding</keyword>
<evidence type="ECO:0000259" key="12">
    <source>
        <dbReference type="PROSITE" id="PS50109"/>
    </source>
</evidence>
<dbReference type="FunFam" id="3.30.565.10:FF:000023">
    <property type="entry name" value="PAS domain-containing sensor histidine kinase"/>
    <property type="match status" value="1"/>
</dbReference>
<dbReference type="Pfam" id="PF02518">
    <property type="entry name" value="HATPase_c"/>
    <property type="match status" value="1"/>
</dbReference>
<evidence type="ECO:0000256" key="3">
    <source>
        <dbReference type="ARBA" id="ARBA00012438"/>
    </source>
</evidence>
<sequence length="157" mass="17674">MSRISRHPLDVSRLSFTALARDISKTLQRQNPERQVHFEIQADVSAQGDIRLLRIMLVNLLGNAWKYTSKSDNVRICVGRCLQDGQPVFFVQDNGAGFDSQYASQLFKPFRRLHTAYEFEGSGIGLATVQRIVQRHGGQIWAEAEPGKGASFYFTLG</sequence>
<dbReference type="GO" id="GO:0030295">
    <property type="term" value="F:protein kinase activator activity"/>
    <property type="evidence" value="ECO:0007669"/>
    <property type="project" value="TreeGrafter"/>
</dbReference>
<dbReference type="SMART" id="SM00387">
    <property type="entry name" value="HATPase_c"/>
    <property type="match status" value="1"/>
</dbReference>
<dbReference type="InterPro" id="IPR036890">
    <property type="entry name" value="HATPase_C_sf"/>
</dbReference>
<dbReference type="EMBL" id="UOFU01000040">
    <property type="protein sequence ID" value="VAW93956.1"/>
    <property type="molecule type" value="Genomic_DNA"/>
</dbReference>
<dbReference type="SUPFAM" id="SSF55874">
    <property type="entry name" value="ATPase domain of HSP90 chaperone/DNA topoisomerase II/histidine kinase"/>
    <property type="match status" value="1"/>
</dbReference>
<organism evidence="13">
    <name type="scientific">hydrothermal vent metagenome</name>
    <dbReference type="NCBI Taxonomy" id="652676"/>
    <lineage>
        <taxon>unclassified sequences</taxon>
        <taxon>metagenomes</taxon>
        <taxon>ecological metagenomes</taxon>
    </lineage>
</organism>
<evidence type="ECO:0000256" key="7">
    <source>
        <dbReference type="ARBA" id="ARBA00022741"/>
    </source>
</evidence>
<dbReference type="PROSITE" id="PS50109">
    <property type="entry name" value="HIS_KIN"/>
    <property type="match status" value="1"/>
</dbReference>
<name>A0A3B1AMQ9_9ZZZZ</name>
<reference evidence="13" key="1">
    <citation type="submission" date="2018-06" db="EMBL/GenBank/DDBJ databases">
        <authorList>
            <person name="Zhirakovskaya E."/>
        </authorList>
    </citation>
    <scope>NUCLEOTIDE SEQUENCE</scope>
</reference>
<keyword evidence="5" id="KW-0597">Phosphoprotein</keyword>
<dbReference type="PANTHER" id="PTHR42878:SF15">
    <property type="entry name" value="BACTERIOPHYTOCHROME"/>
    <property type="match status" value="1"/>
</dbReference>
<proteinExistence type="predicted"/>
<keyword evidence="11" id="KW-0472">Membrane</keyword>
<comment type="catalytic activity">
    <reaction evidence="1">
        <text>ATP + protein L-histidine = ADP + protein N-phospho-L-histidine.</text>
        <dbReference type="EC" id="2.7.13.3"/>
    </reaction>
</comment>
<keyword evidence="6" id="KW-0808">Transferase</keyword>
<evidence type="ECO:0000256" key="8">
    <source>
        <dbReference type="ARBA" id="ARBA00022777"/>
    </source>
</evidence>
<evidence type="ECO:0000256" key="2">
    <source>
        <dbReference type="ARBA" id="ARBA00004236"/>
    </source>
</evidence>
<evidence type="ECO:0000256" key="9">
    <source>
        <dbReference type="ARBA" id="ARBA00022840"/>
    </source>
</evidence>
<keyword evidence="9" id="KW-0067">ATP-binding</keyword>
<dbReference type="InterPro" id="IPR050351">
    <property type="entry name" value="BphY/WalK/GraS-like"/>
</dbReference>
<evidence type="ECO:0000256" key="10">
    <source>
        <dbReference type="ARBA" id="ARBA00023012"/>
    </source>
</evidence>
<comment type="subcellular location">
    <subcellularLocation>
        <location evidence="2">Cell membrane</location>
    </subcellularLocation>
</comment>
<evidence type="ECO:0000256" key="4">
    <source>
        <dbReference type="ARBA" id="ARBA00022475"/>
    </source>
</evidence>
<feature type="domain" description="Histidine kinase" evidence="12">
    <location>
        <begin position="1"/>
        <end position="157"/>
    </location>
</feature>
<dbReference type="GO" id="GO:0000156">
    <property type="term" value="F:phosphorelay response regulator activity"/>
    <property type="evidence" value="ECO:0007669"/>
    <property type="project" value="TreeGrafter"/>
</dbReference>
<gene>
    <name evidence="13" type="ORF">MNBD_GAMMA20-1480</name>
</gene>
<evidence type="ECO:0000313" key="13">
    <source>
        <dbReference type="EMBL" id="VAW93956.1"/>
    </source>
</evidence>
<dbReference type="EC" id="2.7.13.3" evidence="3"/>
<dbReference type="AlphaFoldDB" id="A0A3B1AMQ9"/>
<dbReference type="GO" id="GO:0005524">
    <property type="term" value="F:ATP binding"/>
    <property type="evidence" value="ECO:0007669"/>
    <property type="project" value="UniProtKB-KW"/>
</dbReference>
<dbReference type="PANTHER" id="PTHR42878">
    <property type="entry name" value="TWO-COMPONENT HISTIDINE KINASE"/>
    <property type="match status" value="1"/>
</dbReference>
<dbReference type="InterPro" id="IPR005467">
    <property type="entry name" value="His_kinase_dom"/>
</dbReference>
<accession>A0A3B1AMQ9</accession>
<dbReference type="GO" id="GO:0004673">
    <property type="term" value="F:protein histidine kinase activity"/>
    <property type="evidence" value="ECO:0007669"/>
    <property type="project" value="UniProtKB-EC"/>
</dbReference>
<evidence type="ECO:0000256" key="11">
    <source>
        <dbReference type="ARBA" id="ARBA00023136"/>
    </source>
</evidence>
<dbReference type="GO" id="GO:0005886">
    <property type="term" value="C:plasma membrane"/>
    <property type="evidence" value="ECO:0007669"/>
    <property type="project" value="UniProtKB-SubCell"/>
</dbReference>
<evidence type="ECO:0000256" key="5">
    <source>
        <dbReference type="ARBA" id="ARBA00022553"/>
    </source>
</evidence>
<dbReference type="InterPro" id="IPR003594">
    <property type="entry name" value="HATPase_dom"/>
</dbReference>
<keyword evidence="10" id="KW-0902">Two-component regulatory system</keyword>
<keyword evidence="8 13" id="KW-0418">Kinase</keyword>